<dbReference type="RefSeq" id="WP_151114174.1">
    <property type="nucleotide sequence ID" value="NZ_WKJQ01000003.1"/>
</dbReference>
<evidence type="ECO:0000256" key="3">
    <source>
        <dbReference type="SAM" id="Phobius"/>
    </source>
</evidence>
<dbReference type="InterPro" id="IPR000322">
    <property type="entry name" value="Glyco_hydro_31_TIM"/>
</dbReference>
<dbReference type="EC" id="3.2.1.20" evidence="7"/>
<keyword evidence="3" id="KW-0472">Membrane</keyword>
<keyword evidence="8" id="KW-1185">Reference proteome</keyword>
<dbReference type="PANTHER" id="PTHR46959">
    <property type="entry name" value="SULFOQUINOVOSIDASE"/>
    <property type="match status" value="1"/>
</dbReference>
<name>A0A6A8GAD7_9EURY</name>
<evidence type="ECO:0000259" key="5">
    <source>
        <dbReference type="Pfam" id="PF13802"/>
    </source>
</evidence>
<dbReference type="InterPro" id="IPR052990">
    <property type="entry name" value="Sulfoquinovosidase_GH31"/>
</dbReference>
<dbReference type="CDD" id="cd06594">
    <property type="entry name" value="GH31_glucosidase_YihQ"/>
    <property type="match status" value="1"/>
</dbReference>
<dbReference type="Pfam" id="PF13802">
    <property type="entry name" value="Gal_mutarotas_2"/>
    <property type="match status" value="1"/>
</dbReference>
<dbReference type="PANTHER" id="PTHR46959:SF2">
    <property type="entry name" value="SULFOQUINOVOSIDASE"/>
    <property type="match status" value="1"/>
</dbReference>
<dbReference type="InterPro" id="IPR013780">
    <property type="entry name" value="Glyco_hydro_b"/>
</dbReference>
<dbReference type="InterPro" id="IPR048395">
    <property type="entry name" value="Glyco_hydro_31_C"/>
</dbReference>
<keyword evidence="2 7" id="KW-0378">Hydrolase</keyword>
<dbReference type="InterPro" id="IPR017853">
    <property type="entry name" value="GH"/>
</dbReference>
<dbReference type="AlphaFoldDB" id="A0A6A8GAD7"/>
<evidence type="ECO:0000313" key="8">
    <source>
        <dbReference type="Proteomes" id="UP000443423"/>
    </source>
</evidence>
<dbReference type="SUPFAM" id="SSF51011">
    <property type="entry name" value="Glycosyl hydrolase domain"/>
    <property type="match status" value="1"/>
</dbReference>
<protein>
    <submittedName>
        <fullName evidence="7">Alpha-glucosidase</fullName>
        <ecNumber evidence="7">3.2.1.20</ecNumber>
    </submittedName>
</protein>
<accession>A0A6A8GAD7</accession>
<dbReference type="Proteomes" id="UP000443423">
    <property type="component" value="Unassembled WGS sequence"/>
</dbReference>
<dbReference type="SUPFAM" id="SSF51445">
    <property type="entry name" value="(Trans)glycosidases"/>
    <property type="match status" value="1"/>
</dbReference>
<evidence type="ECO:0000313" key="7">
    <source>
        <dbReference type="EMBL" id="MRW98179.1"/>
    </source>
</evidence>
<keyword evidence="2 7" id="KW-0326">Glycosidase</keyword>
<feature type="transmembrane region" description="Helical" evidence="3">
    <location>
        <begin position="12"/>
        <end position="29"/>
    </location>
</feature>
<evidence type="ECO:0000259" key="4">
    <source>
        <dbReference type="Pfam" id="PF01055"/>
    </source>
</evidence>
<dbReference type="Gene3D" id="2.60.40.1180">
    <property type="entry name" value="Golgi alpha-mannosidase II"/>
    <property type="match status" value="1"/>
</dbReference>
<proteinExistence type="inferred from homology"/>
<dbReference type="InterPro" id="IPR025887">
    <property type="entry name" value="Glyco_hydro_31_N_dom"/>
</dbReference>
<dbReference type="GO" id="GO:0004558">
    <property type="term" value="F:alpha-1,4-glucosidase activity"/>
    <property type="evidence" value="ECO:0007669"/>
    <property type="project" value="UniProtKB-EC"/>
</dbReference>
<dbReference type="CDD" id="cd14752">
    <property type="entry name" value="GH31_N"/>
    <property type="match status" value="1"/>
</dbReference>
<dbReference type="InterPro" id="IPR044112">
    <property type="entry name" value="YihQ_TIM-like"/>
</dbReference>
<keyword evidence="3" id="KW-0812">Transmembrane</keyword>
<feature type="domain" description="Glycoside hydrolase family 31 TIM barrel" evidence="4">
    <location>
        <begin position="326"/>
        <end position="646"/>
    </location>
</feature>
<reference evidence="7 8" key="1">
    <citation type="submission" date="2019-11" db="EMBL/GenBank/DDBJ databases">
        <title>Whole genome sequence of Haloferax sp. MBLA0078.</title>
        <authorList>
            <person name="Seo M.-J."/>
            <person name="Cho E.-S."/>
        </authorList>
    </citation>
    <scope>NUCLEOTIDE SEQUENCE [LARGE SCALE GENOMIC DNA]</scope>
    <source>
        <strain evidence="7 8">MBLA0078</strain>
    </source>
</reference>
<dbReference type="Gene3D" id="2.60.40.1760">
    <property type="entry name" value="glycosyl hydrolase (family 31)"/>
    <property type="match status" value="1"/>
</dbReference>
<dbReference type="InterPro" id="IPR011013">
    <property type="entry name" value="Gal_mutarotase_sf_dom"/>
</dbReference>
<organism evidence="7 8">
    <name type="scientific">Haloferax marinum</name>
    <dbReference type="NCBI Taxonomy" id="2666143"/>
    <lineage>
        <taxon>Archaea</taxon>
        <taxon>Methanobacteriati</taxon>
        <taxon>Methanobacteriota</taxon>
        <taxon>Stenosarchaea group</taxon>
        <taxon>Halobacteria</taxon>
        <taxon>Halobacteriales</taxon>
        <taxon>Haloferacaceae</taxon>
        <taxon>Haloferax</taxon>
    </lineage>
</organism>
<dbReference type="NCBIfam" id="NF007746">
    <property type="entry name" value="PRK10426.1"/>
    <property type="match status" value="1"/>
</dbReference>
<dbReference type="Pfam" id="PF01055">
    <property type="entry name" value="Glyco_hydro_31_2nd"/>
    <property type="match status" value="1"/>
</dbReference>
<dbReference type="GO" id="GO:0030246">
    <property type="term" value="F:carbohydrate binding"/>
    <property type="evidence" value="ECO:0007669"/>
    <property type="project" value="InterPro"/>
</dbReference>
<dbReference type="GO" id="GO:0005975">
    <property type="term" value="P:carbohydrate metabolic process"/>
    <property type="evidence" value="ECO:0007669"/>
    <property type="project" value="InterPro"/>
</dbReference>
<dbReference type="SUPFAM" id="SSF74650">
    <property type="entry name" value="Galactose mutarotase-like"/>
    <property type="match status" value="1"/>
</dbReference>
<dbReference type="EMBL" id="WKJQ01000003">
    <property type="protein sequence ID" value="MRW98179.1"/>
    <property type="molecule type" value="Genomic_DNA"/>
</dbReference>
<feature type="domain" description="Glycosyl hydrolase family 31 C-terminal" evidence="6">
    <location>
        <begin position="653"/>
        <end position="737"/>
    </location>
</feature>
<evidence type="ECO:0000259" key="6">
    <source>
        <dbReference type="Pfam" id="PF21365"/>
    </source>
</evidence>
<dbReference type="Pfam" id="PF21365">
    <property type="entry name" value="Glyco_hydro_31_3rd"/>
    <property type="match status" value="1"/>
</dbReference>
<feature type="domain" description="Glycoside hydrolase family 31 N-terminal" evidence="5">
    <location>
        <begin position="184"/>
        <end position="267"/>
    </location>
</feature>
<evidence type="ECO:0000256" key="1">
    <source>
        <dbReference type="ARBA" id="ARBA00007806"/>
    </source>
</evidence>
<evidence type="ECO:0000256" key="2">
    <source>
        <dbReference type="RuleBase" id="RU361185"/>
    </source>
</evidence>
<gene>
    <name evidence="7" type="ORF">GJR99_16555</name>
</gene>
<comment type="similarity">
    <text evidence="1 2">Belongs to the glycosyl hydrolase 31 family.</text>
</comment>
<dbReference type="Gene3D" id="3.20.20.80">
    <property type="entry name" value="Glycosidases"/>
    <property type="match status" value="1"/>
</dbReference>
<comment type="caution">
    <text evidence="7">The sequence shown here is derived from an EMBL/GenBank/DDBJ whole genome shotgun (WGS) entry which is preliminary data.</text>
</comment>
<keyword evidence="3" id="KW-1133">Transmembrane helix</keyword>
<sequence>MASNDNNSLGLTRRLLLATGVVAIVFGLFNRVREWFPFADDDDPRLETAVESTTEQVGSYQIRWNDGSNGASTLEIQDLDQSTDNSWSTPPDEPFIAVSDVDLDMMESRGSYTIEERVRETYDLQSVESIRRQSDTLLITGQLSNGNDSVPYELRLDETAEGHLRMRVTSELTSTGRLELRGVSNPEERFYGFGEQFSHLDMNGKAVAILTQEQGIGRGKPIVSEVAELFSDGSAGDAFTTYAPMPYYMTNTDYACFLENTEYSVFDMSEPRTVAVRVYADQLTARLTFGSEPLDLLESYTAYTGRMSPLPDWFHDGPIVGMQGGTEKVRTVFEELQSRDTPLGGFWLQDWVGQRTTLAGDQLWWNWELDRSHYPNWEELVETLQREDVYLLGYINPYLSDVSGKANVERDLYEEARRNGYFVETEDGNPYEITITTFDGAILDLSNEDTRQWLKSIIQEELLENGFRGWMADFGEGLPLDGVLDAANPHEFHNRYPVEWARVNEDAVTEVGADQSVFFTRAGYTRSPAHSRLFWEGDQLVTWDEHDGFRTAILGLLTGGLSGISLNHSDAGGYTTMSKFGVGIDRSEELLKRWVEANAFTAVLRTHEGNQPASNAQIYDTDELLDHFSRFANVYAAFKNYREELMQEAAERGVPVVRHPLLHYPDDPRAHRMTDQFMLGSEFMIAPIVEEGERSRRVYLPEGEWIHLWTGDSFTGETDQTVSAPIGEPPVFHLAGSEVASTVRSELASRAVLE</sequence>